<dbReference type="AlphaFoldDB" id="A0A0L8FJM1"/>
<keyword evidence="1" id="KW-0472">Membrane</keyword>
<evidence type="ECO:0000256" key="1">
    <source>
        <dbReference type="SAM" id="Phobius"/>
    </source>
</evidence>
<reference evidence="2" key="1">
    <citation type="submission" date="2015-07" db="EMBL/GenBank/DDBJ databases">
        <title>MeaNS - Measles Nucleotide Surveillance Program.</title>
        <authorList>
            <person name="Tran T."/>
            <person name="Druce J."/>
        </authorList>
    </citation>
    <scope>NUCLEOTIDE SEQUENCE</scope>
    <source>
        <strain evidence="2">UCB-OBI-ISO-001</strain>
        <tissue evidence="2">Gonad</tissue>
    </source>
</reference>
<feature type="transmembrane region" description="Helical" evidence="1">
    <location>
        <begin position="20"/>
        <end position="53"/>
    </location>
</feature>
<evidence type="ECO:0000313" key="2">
    <source>
        <dbReference type="EMBL" id="KOF64406.1"/>
    </source>
</evidence>
<sequence length="54" mass="6445">MENWRIISPPLTSVFGQGFFFSHLIIFLSLFIGRYALFGVFFMLLYMFIFLILE</sequence>
<name>A0A0L8FJM1_OCTBM</name>
<organism evidence="2">
    <name type="scientific">Octopus bimaculoides</name>
    <name type="common">California two-spotted octopus</name>
    <dbReference type="NCBI Taxonomy" id="37653"/>
    <lineage>
        <taxon>Eukaryota</taxon>
        <taxon>Metazoa</taxon>
        <taxon>Spiralia</taxon>
        <taxon>Lophotrochozoa</taxon>
        <taxon>Mollusca</taxon>
        <taxon>Cephalopoda</taxon>
        <taxon>Coleoidea</taxon>
        <taxon>Octopodiformes</taxon>
        <taxon>Octopoda</taxon>
        <taxon>Incirrata</taxon>
        <taxon>Octopodidae</taxon>
        <taxon>Octopus</taxon>
    </lineage>
</organism>
<keyword evidence="1" id="KW-0812">Transmembrane</keyword>
<dbReference type="EMBL" id="KQ430272">
    <property type="protein sequence ID" value="KOF64406.1"/>
    <property type="molecule type" value="Genomic_DNA"/>
</dbReference>
<accession>A0A0L8FJM1</accession>
<protein>
    <submittedName>
        <fullName evidence="2">Uncharacterized protein</fullName>
    </submittedName>
</protein>
<proteinExistence type="predicted"/>
<gene>
    <name evidence="2" type="ORF">OCBIM_22017383mg</name>
</gene>
<keyword evidence="1" id="KW-1133">Transmembrane helix</keyword>